<proteinExistence type="predicted"/>
<dbReference type="Proteomes" id="UP000265520">
    <property type="component" value="Unassembled WGS sequence"/>
</dbReference>
<feature type="region of interest" description="Disordered" evidence="1">
    <location>
        <begin position="1"/>
        <end position="21"/>
    </location>
</feature>
<feature type="compositionally biased region" description="Pro residues" evidence="1">
    <location>
        <begin position="125"/>
        <end position="134"/>
    </location>
</feature>
<sequence>MGMREEQSVKMTAVTAGDGEATVTTKMVREEKEADRENKMKSETGWIFESSPPQKLVDVSSPVGYCWERIPPQPKPPYPPNLLKPPDTDLELPKSTSTGLCATISLTLQPPDTGLPPSTVLSRRGPPPEPPDTSPPQSRVTNVFTIVEDSISDESRMCTLLKNHNNSSKWGQENKKWAGSQLLKQAQNKVRLLNNTCVQKIHVTHRFFSFNPTRVITRWKPNGKPQTECPVLPSSLVRASPLLGQSLNMYFSLGGISVSAAYLMQTPTLSKSSPLRFPRVHSRSSPQALVVCVPSPPRSLVMLVSPPLRTLRMRMLSSQINPMRPFNACVVIAVAKFYHDPLEISKSKGKGPDVDLIALHQLLKQIPSGTILKKEGQCCFIMLAPNKRIKSFNLEVNVSGAALLIWVAKEKEESCSYSSFGIEVLTKGFVVGERLLPKSTFINGYAHQERI</sequence>
<keyword evidence="3" id="KW-1185">Reference proteome</keyword>
<evidence type="ECO:0000256" key="1">
    <source>
        <dbReference type="SAM" id="MobiDB-lite"/>
    </source>
</evidence>
<feature type="compositionally biased region" description="Pro residues" evidence="1">
    <location>
        <begin position="71"/>
        <end position="83"/>
    </location>
</feature>
<dbReference type="AlphaFoldDB" id="A0A392MH35"/>
<feature type="compositionally biased region" description="Polar residues" evidence="1">
    <location>
        <begin position="94"/>
        <end position="110"/>
    </location>
</feature>
<evidence type="ECO:0000313" key="3">
    <source>
        <dbReference type="Proteomes" id="UP000265520"/>
    </source>
</evidence>
<protein>
    <submittedName>
        <fullName evidence="2">Uncharacterized protein</fullName>
    </submittedName>
</protein>
<organism evidence="2 3">
    <name type="scientific">Trifolium medium</name>
    <dbReference type="NCBI Taxonomy" id="97028"/>
    <lineage>
        <taxon>Eukaryota</taxon>
        <taxon>Viridiplantae</taxon>
        <taxon>Streptophyta</taxon>
        <taxon>Embryophyta</taxon>
        <taxon>Tracheophyta</taxon>
        <taxon>Spermatophyta</taxon>
        <taxon>Magnoliopsida</taxon>
        <taxon>eudicotyledons</taxon>
        <taxon>Gunneridae</taxon>
        <taxon>Pentapetalae</taxon>
        <taxon>rosids</taxon>
        <taxon>fabids</taxon>
        <taxon>Fabales</taxon>
        <taxon>Fabaceae</taxon>
        <taxon>Papilionoideae</taxon>
        <taxon>50 kb inversion clade</taxon>
        <taxon>NPAAA clade</taxon>
        <taxon>Hologalegina</taxon>
        <taxon>IRL clade</taxon>
        <taxon>Trifolieae</taxon>
        <taxon>Trifolium</taxon>
    </lineage>
</organism>
<name>A0A392MH35_9FABA</name>
<comment type="caution">
    <text evidence="2">The sequence shown here is derived from an EMBL/GenBank/DDBJ whole genome shotgun (WGS) entry which is preliminary data.</text>
</comment>
<accession>A0A392MH35</accession>
<feature type="region of interest" description="Disordered" evidence="1">
    <location>
        <begin position="70"/>
        <end position="139"/>
    </location>
</feature>
<reference evidence="2 3" key="1">
    <citation type="journal article" date="2018" name="Front. Plant Sci.">
        <title>Red Clover (Trifolium pratense) and Zigzag Clover (T. medium) - A Picture of Genomic Similarities and Differences.</title>
        <authorList>
            <person name="Dluhosova J."/>
            <person name="Istvanek J."/>
            <person name="Nedelnik J."/>
            <person name="Repkova J."/>
        </authorList>
    </citation>
    <scope>NUCLEOTIDE SEQUENCE [LARGE SCALE GENOMIC DNA]</scope>
    <source>
        <strain evidence="3">cv. 10/8</strain>
        <tissue evidence="2">Leaf</tissue>
    </source>
</reference>
<gene>
    <name evidence="2" type="ORF">A2U01_0007205</name>
</gene>
<dbReference type="EMBL" id="LXQA010010175">
    <property type="protein sequence ID" value="MCH86349.1"/>
    <property type="molecule type" value="Genomic_DNA"/>
</dbReference>
<evidence type="ECO:0000313" key="2">
    <source>
        <dbReference type="EMBL" id="MCH86349.1"/>
    </source>
</evidence>